<keyword evidence="5 10" id="KW-0547">Nucleotide-binding</keyword>
<evidence type="ECO:0000313" key="13">
    <source>
        <dbReference type="EMBL" id="MBL0887061.1"/>
    </source>
</evidence>
<evidence type="ECO:0000256" key="1">
    <source>
        <dbReference type="ARBA" id="ARBA00008276"/>
    </source>
</evidence>
<dbReference type="PANTHER" id="PTHR11136">
    <property type="entry name" value="FOLYLPOLYGLUTAMATE SYNTHASE-RELATED"/>
    <property type="match status" value="1"/>
</dbReference>
<dbReference type="InterPro" id="IPR036615">
    <property type="entry name" value="Mur_ligase_C_dom_sf"/>
</dbReference>
<dbReference type="Proteomes" id="UP000675409">
    <property type="component" value="Unassembled WGS sequence"/>
</dbReference>
<dbReference type="EMBL" id="JABBYC010000020">
    <property type="protein sequence ID" value="MBL0887061.1"/>
    <property type="molecule type" value="Genomic_DNA"/>
</dbReference>
<dbReference type="NCBIfam" id="TIGR01499">
    <property type="entry name" value="folC"/>
    <property type="match status" value="1"/>
</dbReference>
<dbReference type="InterPro" id="IPR018109">
    <property type="entry name" value="Folylpolyglutamate_synth_CS"/>
</dbReference>
<dbReference type="EC" id="6.3.2.17" evidence="2"/>
<dbReference type="Gene3D" id="3.90.190.20">
    <property type="entry name" value="Mur ligase, C-terminal domain"/>
    <property type="match status" value="1"/>
</dbReference>
<comment type="caution">
    <text evidence="13">The sequence shown here is derived from an EMBL/GenBank/DDBJ whole genome shotgun (WGS) entry which is preliminary data.</text>
</comment>
<dbReference type="InterPro" id="IPR036565">
    <property type="entry name" value="Mur-like_cat_sf"/>
</dbReference>
<evidence type="ECO:0000256" key="10">
    <source>
        <dbReference type="PIRNR" id="PIRNR001563"/>
    </source>
</evidence>
<sequence>MARVERVLELLGDPHRAFRTVHITGTNGKSSTARMVESLVREHGLRTGLFTSPHLSSVTERIQIDGEPVDEERFVEVFEDVAPYIGVVDRESEAEGGPRLSFFEVLTVMAIAAFADAPVDVAVVEVGLGGTWDSTNVIDAPVAVLTPVAMDHEKWLGHSIAEIAAEKAGIIKDGATAIVAAQREEADAEIRARAERVGAHLIREGVDLEVAGRQLAVGGQLMALRTPGGLYTDVYIPLHGEHQAHNALLALAATEALISGGKALDGGVVEAGFAHVTSPGRLEVVRSSPTTIVDVAHNPAGAEAMVETLEEVFDLQRVIAVVGIMADKDAEGLLAVLEPSVAEIVVTRNSNERAMDPEELAEVGRDVFGDDRVHVAADLAEAIQVATDLAEAGDEVGVGAGTAVLVTGSVVTVADARILLRR</sequence>
<evidence type="ECO:0000259" key="11">
    <source>
        <dbReference type="Pfam" id="PF02875"/>
    </source>
</evidence>
<comment type="similarity">
    <text evidence="1 10">Belongs to the folylpolyglutamate synthase family.</text>
</comment>
<evidence type="ECO:0000256" key="3">
    <source>
        <dbReference type="ARBA" id="ARBA00022598"/>
    </source>
</evidence>
<accession>A0ABS1LLF1</accession>
<dbReference type="Gene3D" id="3.40.1190.10">
    <property type="entry name" value="Mur-like, catalytic domain"/>
    <property type="match status" value="1"/>
</dbReference>
<dbReference type="InterPro" id="IPR004101">
    <property type="entry name" value="Mur_ligase_C"/>
</dbReference>
<dbReference type="Pfam" id="PF08245">
    <property type="entry name" value="Mur_ligase_M"/>
    <property type="match status" value="1"/>
</dbReference>
<dbReference type="InterPro" id="IPR013221">
    <property type="entry name" value="Mur_ligase_cen"/>
</dbReference>
<evidence type="ECO:0000259" key="12">
    <source>
        <dbReference type="Pfam" id="PF08245"/>
    </source>
</evidence>
<evidence type="ECO:0000256" key="4">
    <source>
        <dbReference type="ARBA" id="ARBA00022723"/>
    </source>
</evidence>
<keyword evidence="3 10" id="KW-0436">Ligase</keyword>
<dbReference type="InterPro" id="IPR001645">
    <property type="entry name" value="Folylpolyglutamate_synth"/>
</dbReference>
<proteinExistence type="inferred from homology"/>
<reference evidence="13 14" key="1">
    <citation type="journal article" date="2021" name="Arch. Microbiol.">
        <title>Myceligenerans indicum sp. nov., an actinobacterium isolated from mangrove sediment of Sundarbans, India.</title>
        <authorList>
            <person name="Asha K."/>
            <person name="Bhadury P."/>
        </authorList>
    </citation>
    <scope>NUCLEOTIDE SEQUENCE [LARGE SCALE GENOMIC DNA]</scope>
    <source>
        <strain evidence="13 14">I2</strain>
    </source>
</reference>
<feature type="domain" description="Mur ligase central" evidence="12">
    <location>
        <begin position="23"/>
        <end position="253"/>
    </location>
</feature>
<dbReference type="SUPFAM" id="SSF53623">
    <property type="entry name" value="MurD-like peptide ligases, catalytic domain"/>
    <property type="match status" value="1"/>
</dbReference>
<dbReference type="PROSITE" id="PS01012">
    <property type="entry name" value="FOLYLPOLYGLU_SYNT_2"/>
    <property type="match status" value="1"/>
</dbReference>
<gene>
    <name evidence="13" type="ORF">HGK34_12350</name>
</gene>
<comment type="catalytic activity">
    <reaction evidence="9">
        <text>(6S)-5,6,7,8-tetrahydrofolyl-(gamma-L-Glu)(n) + L-glutamate + ATP = (6S)-5,6,7,8-tetrahydrofolyl-(gamma-L-Glu)(n+1) + ADP + phosphate + H(+)</text>
        <dbReference type="Rhea" id="RHEA:10580"/>
        <dbReference type="Rhea" id="RHEA-COMP:14738"/>
        <dbReference type="Rhea" id="RHEA-COMP:14740"/>
        <dbReference type="ChEBI" id="CHEBI:15378"/>
        <dbReference type="ChEBI" id="CHEBI:29985"/>
        <dbReference type="ChEBI" id="CHEBI:30616"/>
        <dbReference type="ChEBI" id="CHEBI:43474"/>
        <dbReference type="ChEBI" id="CHEBI:141005"/>
        <dbReference type="ChEBI" id="CHEBI:456216"/>
        <dbReference type="EC" id="6.3.2.17"/>
    </reaction>
</comment>
<evidence type="ECO:0000256" key="7">
    <source>
        <dbReference type="ARBA" id="ARBA00022842"/>
    </source>
</evidence>
<dbReference type="PANTHER" id="PTHR11136:SF0">
    <property type="entry name" value="DIHYDROFOLATE SYNTHETASE-RELATED"/>
    <property type="match status" value="1"/>
</dbReference>
<keyword evidence="4" id="KW-0479">Metal-binding</keyword>
<keyword evidence="7" id="KW-0460">Magnesium</keyword>
<dbReference type="PROSITE" id="PS01011">
    <property type="entry name" value="FOLYLPOLYGLU_SYNT_1"/>
    <property type="match status" value="1"/>
</dbReference>
<feature type="domain" description="Mur ligase C-terminal" evidence="11">
    <location>
        <begin position="280"/>
        <end position="396"/>
    </location>
</feature>
<evidence type="ECO:0000256" key="8">
    <source>
        <dbReference type="ARBA" id="ARBA00030592"/>
    </source>
</evidence>
<dbReference type="Pfam" id="PF02875">
    <property type="entry name" value="Mur_ligase_C"/>
    <property type="match status" value="1"/>
</dbReference>
<name>A0ABS1LLF1_9MICO</name>
<evidence type="ECO:0000256" key="5">
    <source>
        <dbReference type="ARBA" id="ARBA00022741"/>
    </source>
</evidence>
<keyword evidence="6 10" id="KW-0067">ATP-binding</keyword>
<organism evidence="13 14">
    <name type="scientific">Myceligenerans indicum</name>
    <dbReference type="NCBI Taxonomy" id="2593663"/>
    <lineage>
        <taxon>Bacteria</taxon>
        <taxon>Bacillati</taxon>
        <taxon>Actinomycetota</taxon>
        <taxon>Actinomycetes</taxon>
        <taxon>Micrococcales</taxon>
        <taxon>Promicromonosporaceae</taxon>
        <taxon>Myceligenerans</taxon>
    </lineage>
</organism>
<evidence type="ECO:0000256" key="9">
    <source>
        <dbReference type="ARBA" id="ARBA00047493"/>
    </source>
</evidence>
<protein>
    <recommendedName>
        <fullName evidence="2">tetrahydrofolate synthase</fullName>
        <ecNumber evidence="2">6.3.2.17</ecNumber>
    </recommendedName>
    <alternativeName>
        <fullName evidence="8">Tetrahydrofolylpolyglutamate synthase</fullName>
    </alternativeName>
</protein>
<dbReference type="SUPFAM" id="SSF53244">
    <property type="entry name" value="MurD-like peptide ligases, peptide-binding domain"/>
    <property type="match status" value="1"/>
</dbReference>
<evidence type="ECO:0000256" key="6">
    <source>
        <dbReference type="ARBA" id="ARBA00022840"/>
    </source>
</evidence>
<keyword evidence="14" id="KW-1185">Reference proteome</keyword>
<evidence type="ECO:0000256" key="2">
    <source>
        <dbReference type="ARBA" id="ARBA00013025"/>
    </source>
</evidence>
<evidence type="ECO:0000313" key="14">
    <source>
        <dbReference type="Proteomes" id="UP000675409"/>
    </source>
</evidence>
<dbReference type="PIRSF" id="PIRSF001563">
    <property type="entry name" value="Folylpolyglu_synth"/>
    <property type="match status" value="1"/>
</dbReference>